<reference evidence="2" key="1">
    <citation type="submission" date="2016-12" db="EMBL/GenBank/DDBJ databases">
        <title>Complete Genome Sequence of Beggiatoa leptomitiformis D-401.</title>
        <authorList>
            <person name="Fomenkov A."/>
            <person name="Vincze T."/>
            <person name="Grabovich M."/>
            <person name="Anton B.P."/>
            <person name="Dubinina G."/>
            <person name="Orlova M."/>
            <person name="Belousova E."/>
            <person name="Roberts R.J."/>
        </authorList>
    </citation>
    <scope>NUCLEOTIDE SEQUENCE [LARGE SCALE GENOMIC DNA]</scope>
    <source>
        <strain evidence="2">D-401</strain>
    </source>
</reference>
<keyword evidence="2" id="KW-1185">Reference proteome</keyword>
<accession>A0A2N9YD48</accession>
<evidence type="ECO:0000313" key="1">
    <source>
        <dbReference type="EMBL" id="AUI68381.1"/>
    </source>
</evidence>
<dbReference type="InterPro" id="IPR027417">
    <property type="entry name" value="P-loop_NTPase"/>
</dbReference>
<dbReference type="SUPFAM" id="SSF52540">
    <property type="entry name" value="P-loop containing nucleoside triphosphate hydrolases"/>
    <property type="match status" value="1"/>
</dbReference>
<proteinExistence type="predicted"/>
<dbReference type="Proteomes" id="UP000234271">
    <property type="component" value="Chromosome"/>
</dbReference>
<dbReference type="STRING" id="288004.AL038_17735"/>
<dbReference type="OrthoDB" id="3247852at2"/>
<evidence type="ECO:0000313" key="2">
    <source>
        <dbReference type="Proteomes" id="UP000234271"/>
    </source>
</evidence>
<sequence length="427" mass="49042">MDSKFKQLYNTFSPEPLPAGDEKYVDFQAVRGGSDVLQLAHRIELSDKTMTCQLYSGHMGGGKTTELYRLVEALRQLGYQVVYFSAGGMDVEPEDARYTDVLLACVRYLLQDLKAQSTEPLYHWLKERWDGIKEFLNSQVELNLELEAKLPLAFAELSSTIKVNPSVRSKIRDLLDPYTVTLVEALNEFIRLAKPDSHKLVLIVDGLDKIVKVVTDESTGRTNLEEIFIDRSEQLKRLACHVVYTVPISLAHSTSAVELENRYGQRVEILPMITIRKRGTKELCECGLKTLSELIEKRLQVAALTLTDFLNEADLKRLCLMSGGHTRNLVQLVRTALEYSSSFPLSTKAVDKAIAQMRDTMRRSIDAHEWEKLAEVHRDQDEKNYRDLLFRRVILEYRDDDETTWHDIHPLIEEIEEFKTAMMKIIE</sequence>
<dbReference type="RefSeq" id="WP_062155125.1">
    <property type="nucleotide sequence ID" value="NZ_CP012373.2"/>
</dbReference>
<protein>
    <submittedName>
        <fullName evidence="1">AAA family ATPase</fullName>
    </submittedName>
</protein>
<dbReference type="AlphaFoldDB" id="A0A2N9YD48"/>
<name>A0A2N9YD48_9GAMM</name>
<gene>
    <name evidence="1" type="ORF">BLE401_06495</name>
</gene>
<dbReference type="EMBL" id="CP018889">
    <property type="protein sequence ID" value="AUI68381.1"/>
    <property type="molecule type" value="Genomic_DNA"/>
</dbReference>
<dbReference type="KEGG" id="blep:AL038_17735"/>
<organism evidence="1 2">
    <name type="scientific">Beggiatoa leptomitoformis</name>
    <dbReference type="NCBI Taxonomy" id="288004"/>
    <lineage>
        <taxon>Bacteria</taxon>
        <taxon>Pseudomonadati</taxon>
        <taxon>Pseudomonadota</taxon>
        <taxon>Gammaproteobacteria</taxon>
        <taxon>Thiotrichales</taxon>
        <taxon>Thiotrichaceae</taxon>
        <taxon>Beggiatoa</taxon>
    </lineage>
</organism>